<dbReference type="AlphaFoldDB" id="A0A955RJ17"/>
<comment type="caution">
    <text evidence="1">The sequence shown here is derived from an EMBL/GenBank/DDBJ whole genome shotgun (WGS) entry which is preliminary data.</text>
</comment>
<feature type="non-terminal residue" evidence="1">
    <location>
        <position position="1"/>
    </location>
</feature>
<accession>A0A955RJ17</accession>
<gene>
    <name evidence="1" type="ORF">KC909_03150</name>
</gene>
<reference evidence="1" key="1">
    <citation type="submission" date="2020-04" db="EMBL/GenBank/DDBJ databases">
        <authorList>
            <person name="Zhang T."/>
        </authorList>
    </citation>
    <scope>NUCLEOTIDE SEQUENCE</scope>
    <source>
        <strain evidence="1">HKST-UBA14</strain>
    </source>
</reference>
<evidence type="ECO:0000313" key="1">
    <source>
        <dbReference type="EMBL" id="MCA9383337.1"/>
    </source>
</evidence>
<name>A0A955RJ17_9BACT</name>
<evidence type="ECO:0000313" key="2">
    <source>
        <dbReference type="Proteomes" id="UP000783287"/>
    </source>
</evidence>
<organism evidence="1 2">
    <name type="scientific">Candidatus Dojkabacteria bacterium</name>
    <dbReference type="NCBI Taxonomy" id="2099670"/>
    <lineage>
        <taxon>Bacteria</taxon>
        <taxon>Candidatus Dojkabacteria</taxon>
    </lineage>
</organism>
<proteinExistence type="predicted"/>
<dbReference type="Proteomes" id="UP000783287">
    <property type="component" value="Unassembled WGS sequence"/>
</dbReference>
<reference evidence="1" key="2">
    <citation type="journal article" date="2021" name="Microbiome">
        <title>Successional dynamics and alternative stable states in a saline activated sludge microbial community over 9 years.</title>
        <authorList>
            <person name="Wang Y."/>
            <person name="Ye J."/>
            <person name="Ju F."/>
            <person name="Liu L."/>
            <person name="Boyd J.A."/>
            <person name="Deng Y."/>
            <person name="Parks D.H."/>
            <person name="Jiang X."/>
            <person name="Yin X."/>
            <person name="Woodcroft B.J."/>
            <person name="Tyson G.W."/>
            <person name="Hugenholtz P."/>
            <person name="Polz M.F."/>
            <person name="Zhang T."/>
        </authorList>
    </citation>
    <scope>NUCLEOTIDE SEQUENCE</scope>
    <source>
        <strain evidence="1">HKST-UBA14</strain>
    </source>
</reference>
<sequence>PVFKRTYSDTSVVKYKKPQQLDLKIEDYISAGSKIGTNSELGDIYLDYSNIENLRDRLNCVDGQIVRAGDIILELKKTAIFGSKQIKAPVTGRVDFSLVDKGILIFKESKSEEVTIPFGGIYLSQDTTHLRIKTKTMNLFTSFHIGNITQGILIAKKDIERVVGEKILFLNRMSEYDLDFEKAQEQGIKGVMFLSLGFEEMLSMITKKEVQMGIVDLIICDQIGDSYIDDTLLSFIRKYYGYYISVEEGVIKIPVAKNNKFASPELQEDYFQIAYHKRLLKGEKIKVISYFDSHHYARIESISKNFVSVSNNSEILSINKANIYQYES</sequence>
<dbReference type="EMBL" id="JAGQLK010000056">
    <property type="protein sequence ID" value="MCA9383337.1"/>
    <property type="molecule type" value="Genomic_DNA"/>
</dbReference>
<protein>
    <submittedName>
        <fullName evidence="1">Uncharacterized protein</fullName>
    </submittedName>
</protein>